<reference evidence="9" key="1">
    <citation type="submission" date="2018-05" db="EMBL/GenBank/DDBJ databases">
        <title>Draft genome of Mucuna pruriens seed.</title>
        <authorList>
            <person name="Nnadi N.E."/>
            <person name="Vos R."/>
            <person name="Hasami M.H."/>
            <person name="Devisetty U.K."/>
            <person name="Aguiy J.C."/>
        </authorList>
    </citation>
    <scope>NUCLEOTIDE SEQUENCE [LARGE SCALE GENOMIC DNA]</scope>
    <source>
        <strain evidence="9">JCA_2017</strain>
    </source>
</reference>
<keyword evidence="2" id="KW-0548">Nucleotidyltransferase</keyword>
<evidence type="ECO:0000256" key="3">
    <source>
        <dbReference type="ARBA" id="ARBA00022722"/>
    </source>
</evidence>
<feature type="domain" description="Reverse transcriptase RNase H-like" evidence="8">
    <location>
        <begin position="118"/>
        <end position="221"/>
    </location>
</feature>
<dbReference type="PANTHER" id="PTHR34072:SF57">
    <property type="entry name" value="RNA-DIRECTED DNA POLYMERASE"/>
    <property type="match status" value="1"/>
</dbReference>
<keyword evidence="10" id="KW-1185">Reference proteome</keyword>
<evidence type="ECO:0000256" key="1">
    <source>
        <dbReference type="ARBA" id="ARBA00022679"/>
    </source>
</evidence>
<organism evidence="9 10">
    <name type="scientific">Mucuna pruriens</name>
    <name type="common">Velvet bean</name>
    <name type="synonym">Dolichos pruriens</name>
    <dbReference type="NCBI Taxonomy" id="157652"/>
    <lineage>
        <taxon>Eukaryota</taxon>
        <taxon>Viridiplantae</taxon>
        <taxon>Streptophyta</taxon>
        <taxon>Embryophyta</taxon>
        <taxon>Tracheophyta</taxon>
        <taxon>Spermatophyta</taxon>
        <taxon>Magnoliopsida</taxon>
        <taxon>eudicotyledons</taxon>
        <taxon>Gunneridae</taxon>
        <taxon>Pentapetalae</taxon>
        <taxon>rosids</taxon>
        <taxon>fabids</taxon>
        <taxon>Fabales</taxon>
        <taxon>Fabaceae</taxon>
        <taxon>Papilionoideae</taxon>
        <taxon>50 kb inversion clade</taxon>
        <taxon>NPAAA clade</taxon>
        <taxon>indigoferoid/millettioid clade</taxon>
        <taxon>Phaseoleae</taxon>
        <taxon>Mucuna</taxon>
    </lineage>
</organism>
<evidence type="ECO:0000313" key="9">
    <source>
        <dbReference type="EMBL" id="RDY06213.1"/>
    </source>
</evidence>
<keyword evidence="5" id="KW-0378">Hydrolase</keyword>
<dbReference type="GO" id="GO:0016787">
    <property type="term" value="F:hydrolase activity"/>
    <property type="evidence" value="ECO:0007669"/>
    <property type="project" value="UniProtKB-KW"/>
</dbReference>
<dbReference type="CDD" id="cd09274">
    <property type="entry name" value="RNase_HI_RT_Ty3"/>
    <property type="match status" value="1"/>
</dbReference>
<dbReference type="AlphaFoldDB" id="A0A371HTU5"/>
<evidence type="ECO:0000256" key="5">
    <source>
        <dbReference type="ARBA" id="ARBA00022801"/>
    </source>
</evidence>
<dbReference type="PANTHER" id="PTHR34072">
    <property type="entry name" value="ENZYMATIC POLYPROTEIN-RELATED"/>
    <property type="match status" value="1"/>
</dbReference>
<feature type="region of interest" description="Disordered" evidence="7">
    <location>
        <begin position="57"/>
        <end position="78"/>
    </location>
</feature>
<dbReference type="GO" id="GO:0003964">
    <property type="term" value="F:RNA-directed DNA polymerase activity"/>
    <property type="evidence" value="ECO:0007669"/>
    <property type="project" value="UniProtKB-KW"/>
</dbReference>
<keyword evidence="6" id="KW-0695">RNA-directed DNA polymerase</keyword>
<keyword evidence="1" id="KW-0808">Transferase</keyword>
<evidence type="ECO:0000313" key="10">
    <source>
        <dbReference type="Proteomes" id="UP000257109"/>
    </source>
</evidence>
<gene>
    <name evidence="9" type="primary">pol</name>
    <name evidence="9" type="ORF">CR513_09836</name>
</gene>
<protein>
    <submittedName>
        <fullName evidence="9">Retrovirus-related Pol polyprotein</fullName>
    </submittedName>
</protein>
<keyword evidence="3" id="KW-0540">Nuclease</keyword>
<dbReference type="EMBL" id="QJKJ01001726">
    <property type="protein sequence ID" value="RDY06213.1"/>
    <property type="molecule type" value="Genomic_DNA"/>
</dbReference>
<accession>A0A371HTU5</accession>
<evidence type="ECO:0000256" key="6">
    <source>
        <dbReference type="ARBA" id="ARBA00022918"/>
    </source>
</evidence>
<sequence length="326" mass="37790">MGKLVSGPMRRRGAMGTLEGAEQIFFLEFPPHLIMTYSQNTSKAPLLPEGEEGKLKENDRIEILPGRRRSGSGRDGTESEWTRLGQLYFVFDQPCIEAFQELKIRLTSTSILQAPNWEYSFELMCDASNLALEVILGQRVKVGKQLHVITYASRNMDLAQLNYTTTEKELLANVFALDKFHLYLLGSKIIIFSDHATLRFLLKKPDAKPRLIRWILLLQEFDIKIRDKKSVENSIANHLSRIERENNLMLIRDDFPNEQLLQMDKTTPWFADTCNFIVASKFPPEASKLSKEKIESDAKYYIWDDPYSWRLYNDQVIRRCISDSKI</sequence>
<proteinExistence type="predicted"/>
<dbReference type="Proteomes" id="UP000257109">
    <property type="component" value="Unassembled WGS sequence"/>
</dbReference>
<dbReference type="Pfam" id="PF17917">
    <property type="entry name" value="RT_RNaseH"/>
    <property type="match status" value="1"/>
</dbReference>
<evidence type="ECO:0000256" key="2">
    <source>
        <dbReference type="ARBA" id="ARBA00022695"/>
    </source>
</evidence>
<dbReference type="InterPro" id="IPR043502">
    <property type="entry name" value="DNA/RNA_pol_sf"/>
</dbReference>
<dbReference type="GO" id="GO:0004519">
    <property type="term" value="F:endonuclease activity"/>
    <property type="evidence" value="ECO:0007669"/>
    <property type="project" value="UniProtKB-KW"/>
</dbReference>
<evidence type="ECO:0000256" key="7">
    <source>
        <dbReference type="SAM" id="MobiDB-lite"/>
    </source>
</evidence>
<evidence type="ECO:0000256" key="4">
    <source>
        <dbReference type="ARBA" id="ARBA00022759"/>
    </source>
</evidence>
<dbReference type="OrthoDB" id="10055717at2759"/>
<comment type="caution">
    <text evidence="9">The sequence shown here is derived from an EMBL/GenBank/DDBJ whole genome shotgun (WGS) entry which is preliminary data.</text>
</comment>
<evidence type="ECO:0000259" key="8">
    <source>
        <dbReference type="Pfam" id="PF17917"/>
    </source>
</evidence>
<dbReference type="InterPro" id="IPR041373">
    <property type="entry name" value="RT_RNaseH"/>
</dbReference>
<keyword evidence="4" id="KW-0255">Endonuclease</keyword>
<name>A0A371HTU5_MUCPR</name>
<dbReference type="SUPFAM" id="SSF56672">
    <property type="entry name" value="DNA/RNA polymerases"/>
    <property type="match status" value="1"/>
</dbReference>
<feature type="non-terminal residue" evidence="9">
    <location>
        <position position="1"/>
    </location>
</feature>